<dbReference type="PANTHER" id="PTHR22773">
    <property type="entry name" value="NADH DEHYDROGENASE"/>
    <property type="match status" value="1"/>
</dbReference>
<accession>A0A6J6GTB5</accession>
<comment type="subcellular location">
    <subcellularLocation>
        <location evidence="1">Membrane</location>
        <topology evidence="1">Multi-pass membrane protein</topology>
    </subcellularLocation>
</comment>
<evidence type="ECO:0000256" key="5">
    <source>
        <dbReference type="SAM" id="Phobius"/>
    </source>
</evidence>
<dbReference type="GO" id="GO:0042773">
    <property type="term" value="P:ATP synthesis coupled electron transport"/>
    <property type="evidence" value="ECO:0007669"/>
    <property type="project" value="InterPro"/>
</dbReference>
<protein>
    <submittedName>
        <fullName evidence="7">Unannotated protein</fullName>
    </submittedName>
</protein>
<dbReference type="InterPro" id="IPR001750">
    <property type="entry name" value="ND/Mrp_TM"/>
</dbReference>
<feature type="transmembrane region" description="Helical" evidence="5">
    <location>
        <begin position="390"/>
        <end position="408"/>
    </location>
</feature>
<sequence length="504" mass="53370">MLTAPRLDYALLAPILIILGAAVLGVLVEAFIKQAWRARLQLVIALGAIVIAFERLYQVRDKGSSIAAVTSVSIDGAGMFMQGAILIFAFLGILIIADQDNFVPQASALPGSPEEATALQTGKQQTEVFPLTLFAVSGMMLFPIATDFITLFVALEVLSLPLYLMAGLSRRRRLLSQEAALKYFLLGAYSSAFFLFGAALLYGYSGSLSLNGLTDAIHGAGGNDVFLLLGIAFLSVGLLFKVGAVPFHSWTPDVYQGAPTPITGFMAAATKAAAFGATIRIFYIGLDAAQLSWKPIISTIAVVTMIFGAIVAISQRDMKRILAFSSIAHAGFILTAVVSLNVNALSATLFYLLAYGVATIGAFGIVTLVRDSAGEVSDVNRWVGLGKKSPLVATVFSLFLLSFAGIPLTSGFVGKFAIFSAAYESGNIYLVVAGVLSSAVAVFFYLRIILMLFFADATNDSVSVVIPSILTRISITASAVITILLGIAPSLLLDIAQNYAFFLR</sequence>
<feature type="transmembrane region" description="Helical" evidence="5">
    <location>
        <begin position="180"/>
        <end position="205"/>
    </location>
</feature>
<evidence type="ECO:0000259" key="6">
    <source>
        <dbReference type="Pfam" id="PF00361"/>
    </source>
</evidence>
<evidence type="ECO:0000256" key="1">
    <source>
        <dbReference type="ARBA" id="ARBA00004141"/>
    </source>
</evidence>
<feature type="transmembrane region" description="Helical" evidence="5">
    <location>
        <begin position="39"/>
        <end position="57"/>
    </location>
</feature>
<dbReference type="InterPro" id="IPR010096">
    <property type="entry name" value="NADH-Q_OxRdtase_suN/2"/>
</dbReference>
<feature type="transmembrane region" description="Helical" evidence="5">
    <location>
        <begin position="296"/>
        <end position="314"/>
    </location>
</feature>
<gene>
    <name evidence="7" type="ORF">UFOPK1842_00400</name>
</gene>
<dbReference type="AlphaFoldDB" id="A0A6J6GTB5"/>
<evidence type="ECO:0000313" key="7">
    <source>
        <dbReference type="EMBL" id="CAB4604346.1"/>
    </source>
</evidence>
<feature type="domain" description="NADH:quinone oxidoreductase/Mrp antiporter transmembrane" evidence="6">
    <location>
        <begin position="145"/>
        <end position="439"/>
    </location>
</feature>
<feature type="transmembrane region" description="Helical" evidence="5">
    <location>
        <begin position="475"/>
        <end position="496"/>
    </location>
</feature>
<keyword evidence="3 5" id="KW-1133">Transmembrane helix</keyword>
<feature type="transmembrane region" description="Helical" evidence="5">
    <location>
        <begin position="77"/>
        <end position="97"/>
    </location>
</feature>
<feature type="transmembrane region" description="Helical" evidence="5">
    <location>
        <begin position="128"/>
        <end position="145"/>
    </location>
</feature>
<dbReference type="NCBIfam" id="NF004441">
    <property type="entry name" value="PRK05777.1-4"/>
    <property type="match status" value="1"/>
</dbReference>
<reference evidence="7" key="1">
    <citation type="submission" date="2020-05" db="EMBL/GenBank/DDBJ databases">
        <authorList>
            <person name="Chiriac C."/>
            <person name="Salcher M."/>
            <person name="Ghai R."/>
            <person name="Kavagutti S V."/>
        </authorList>
    </citation>
    <scope>NUCLEOTIDE SEQUENCE</scope>
</reference>
<evidence type="ECO:0000256" key="3">
    <source>
        <dbReference type="ARBA" id="ARBA00022989"/>
    </source>
</evidence>
<dbReference type="EMBL" id="CAEZUQ010000033">
    <property type="protein sequence ID" value="CAB4604346.1"/>
    <property type="molecule type" value="Genomic_DNA"/>
</dbReference>
<keyword evidence="2 5" id="KW-0812">Transmembrane</keyword>
<name>A0A6J6GTB5_9ZZZZ</name>
<feature type="transmembrane region" description="Helical" evidence="5">
    <location>
        <begin position="262"/>
        <end position="284"/>
    </location>
</feature>
<feature type="transmembrane region" description="Helical" evidence="5">
    <location>
        <begin position="12"/>
        <end position="32"/>
    </location>
</feature>
<feature type="transmembrane region" description="Helical" evidence="5">
    <location>
        <begin position="225"/>
        <end position="250"/>
    </location>
</feature>
<feature type="transmembrane region" description="Helical" evidence="5">
    <location>
        <begin position="428"/>
        <end position="454"/>
    </location>
</feature>
<feature type="transmembrane region" description="Helical" evidence="5">
    <location>
        <begin position="348"/>
        <end position="369"/>
    </location>
</feature>
<dbReference type="GO" id="GO:0016020">
    <property type="term" value="C:membrane"/>
    <property type="evidence" value="ECO:0007669"/>
    <property type="project" value="UniProtKB-SubCell"/>
</dbReference>
<dbReference type="HAMAP" id="MF_00445">
    <property type="entry name" value="NDH1_NuoN_1"/>
    <property type="match status" value="1"/>
</dbReference>
<dbReference type="NCBIfam" id="TIGR01770">
    <property type="entry name" value="NDH_I_N"/>
    <property type="match status" value="1"/>
</dbReference>
<keyword evidence="4 5" id="KW-0472">Membrane</keyword>
<organism evidence="7">
    <name type="scientific">freshwater metagenome</name>
    <dbReference type="NCBI Taxonomy" id="449393"/>
    <lineage>
        <taxon>unclassified sequences</taxon>
        <taxon>metagenomes</taxon>
        <taxon>ecological metagenomes</taxon>
    </lineage>
</organism>
<dbReference type="Pfam" id="PF00361">
    <property type="entry name" value="Proton_antipo_M"/>
    <property type="match status" value="1"/>
</dbReference>
<proteinExistence type="inferred from homology"/>
<feature type="transmembrane region" description="Helical" evidence="5">
    <location>
        <begin position="321"/>
        <end position="342"/>
    </location>
</feature>
<dbReference type="GO" id="GO:0008137">
    <property type="term" value="F:NADH dehydrogenase (ubiquinone) activity"/>
    <property type="evidence" value="ECO:0007669"/>
    <property type="project" value="InterPro"/>
</dbReference>
<evidence type="ECO:0000256" key="4">
    <source>
        <dbReference type="ARBA" id="ARBA00023136"/>
    </source>
</evidence>
<evidence type="ECO:0000256" key="2">
    <source>
        <dbReference type="ARBA" id="ARBA00022692"/>
    </source>
</evidence>